<evidence type="ECO:0000313" key="10">
    <source>
        <dbReference type="EMBL" id="EPZ33174.1"/>
    </source>
</evidence>
<evidence type="ECO:0000256" key="5">
    <source>
        <dbReference type="ARBA" id="ARBA00022946"/>
    </source>
</evidence>
<comment type="similarity">
    <text evidence="2">Belongs to the MGM101 family.</text>
</comment>
<name>A0A075AXC3_ROZAC</name>
<dbReference type="STRING" id="988480.A0A075AXC3"/>
<keyword evidence="8" id="KW-0234">DNA repair</keyword>
<sequence length="208" mass="23797">MAPTIIFTNNLTRSFPANAANKDNGYQMNSTVKELKKLEKDDVLTLYPACDLPQNMSTTDLNLSVETLSILQAPVRNEDVRIRRDGIIYLPEIKYRTILIAAFGPGGWSLIARGPLQIVSGVLMRDYALFINGTVNMRMKDMTNAVEALRSNALMRCCKDLGIAKELWEDGFVHQFKTQYAEMREDNRGKKEWFLRRNASEEHVEYEQ</sequence>
<dbReference type="EMBL" id="KE561071">
    <property type="protein sequence ID" value="EPZ33174.1"/>
    <property type="molecule type" value="Genomic_DNA"/>
</dbReference>
<keyword evidence="5" id="KW-0809">Transit peptide</keyword>
<dbReference type="EMBL" id="ML005130">
    <property type="protein sequence ID" value="RKP19982.1"/>
    <property type="molecule type" value="Genomic_DNA"/>
</dbReference>
<evidence type="ECO:0000256" key="2">
    <source>
        <dbReference type="ARBA" id="ARBA00007053"/>
    </source>
</evidence>
<dbReference type="HOGENOM" id="CLU_028692_1_1_1"/>
<evidence type="ECO:0000313" key="11">
    <source>
        <dbReference type="EMBL" id="RKP19982.1"/>
    </source>
</evidence>
<evidence type="ECO:0000256" key="4">
    <source>
        <dbReference type="ARBA" id="ARBA00022763"/>
    </source>
</evidence>
<proteinExistence type="inferred from homology"/>
<keyword evidence="7" id="KW-0496">Mitochondrion</keyword>
<evidence type="ECO:0000313" key="12">
    <source>
        <dbReference type="Proteomes" id="UP000030755"/>
    </source>
</evidence>
<evidence type="ECO:0000256" key="9">
    <source>
        <dbReference type="ARBA" id="ARBA00023271"/>
    </source>
</evidence>
<evidence type="ECO:0000256" key="3">
    <source>
        <dbReference type="ARBA" id="ARBA00013628"/>
    </source>
</evidence>
<dbReference type="InterPro" id="IPR009446">
    <property type="entry name" value="Mgm101"/>
</dbReference>
<protein>
    <recommendedName>
        <fullName evidence="3">Mitochondrial genome maintenance protein MGM101</fullName>
    </recommendedName>
</protein>
<reference evidence="13" key="2">
    <citation type="journal article" date="2018" name="Nat. Microbiol.">
        <title>Leveraging single-cell genomics to expand the fungal tree of life.</title>
        <authorList>
            <person name="Ahrendt S.R."/>
            <person name="Quandt C.A."/>
            <person name="Ciobanu D."/>
            <person name="Clum A."/>
            <person name="Salamov A."/>
            <person name="Andreopoulos B."/>
            <person name="Cheng J.F."/>
            <person name="Woyke T."/>
            <person name="Pelin A."/>
            <person name="Henrissat B."/>
            <person name="Reynolds N.K."/>
            <person name="Benny G.L."/>
            <person name="Smith M.E."/>
            <person name="James T.Y."/>
            <person name="Grigoriev I.V."/>
        </authorList>
    </citation>
    <scope>NUCLEOTIDE SEQUENCE [LARGE SCALE GENOMIC DNA]</scope>
    <source>
        <strain evidence="13">CSF55</strain>
    </source>
</reference>
<dbReference type="GO" id="GO:0000725">
    <property type="term" value="P:recombinational repair"/>
    <property type="evidence" value="ECO:0007669"/>
    <property type="project" value="TreeGrafter"/>
</dbReference>
<keyword evidence="9" id="KW-1135">Mitochondrion nucleoid</keyword>
<dbReference type="GO" id="GO:0000262">
    <property type="term" value="C:mitochondrial chromosome"/>
    <property type="evidence" value="ECO:0007669"/>
    <property type="project" value="InterPro"/>
</dbReference>
<comment type="subcellular location">
    <subcellularLocation>
        <location evidence="1">Mitochondrion matrix</location>
        <location evidence="1">Mitochondrion nucleoid</location>
    </subcellularLocation>
</comment>
<dbReference type="OrthoDB" id="17164at2759"/>
<dbReference type="PANTHER" id="PTHR31404">
    <property type="entry name" value="MITOCHONDRIAL GENOME MAINTENANCE PROTEIN MGM101"/>
    <property type="match status" value="1"/>
</dbReference>
<gene>
    <name evidence="10" type="ORF">O9G_001143</name>
    <name evidence="11" type="ORF">ROZALSC1DRAFT_28479</name>
</gene>
<keyword evidence="12" id="KW-1185">Reference proteome</keyword>
<evidence type="ECO:0000256" key="8">
    <source>
        <dbReference type="ARBA" id="ARBA00023204"/>
    </source>
</evidence>
<evidence type="ECO:0000256" key="1">
    <source>
        <dbReference type="ARBA" id="ARBA00004436"/>
    </source>
</evidence>
<dbReference type="Pfam" id="PF06420">
    <property type="entry name" value="Mgm101p"/>
    <property type="match status" value="1"/>
</dbReference>
<evidence type="ECO:0000256" key="6">
    <source>
        <dbReference type="ARBA" id="ARBA00023125"/>
    </source>
</evidence>
<dbReference type="Proteomes" id="UP000030755">
    <property type="component" value="Unassembled WGS sequence"/>
</dbReference>
<dbReference type="GO" id="GO:0003697">
    <property type="term" value="F:single-stranded DNA binding"/>
    <property type="evidence" value="ECO:0007669"/>
    <property type="project" value="InterPro"/>
</dbReference>
<dbReference type="AlphaFoldDB" id="A0A075AXC3"/>
<accession>A0A075AXC3</accession>
<organism evidence="10 12">
    <name type="scientific">Rozella allomycis (strain CSF55)</name>
    <dbReference type="NCBI Taxonomy" id="988480"/>
    <lineage>
        <taxon>Eukaryota</taxon>
        <taxon>Fungi</taxon>
        <taxon>Fungi incertae sedis</taxon>
        <taxon>Cryptomycota</taxon>
        <taxon>Cryptomycota incertae sedis</taxon>
        <taxon>Rozella</taxon>
    </lineage>
</organism>
<reference evidence="10 12" key="1">
    <citation type="journal article" date="2013" name="Curr. Biol.">
        <title>Shared signatures of parasitism and phylogenomics unite Cryptomycota and microsporidia.</title>
        <authorList>
            <person name="James T.Y."/>
            <person name="Pelin A."/>
            <person name="Bonen L."/>
            <person name="Ahrendt S."/>
            <person name="Sain D."/>
            <person name="Corradi N."/>
            <person name="Stajich J.E."/>
        </authorList>
    </citation>
    <scope>NUCLEOTIDE SEQUENCE [LARGE SCALE GENOMIC DNA]</scope>
    <source>
        <strain evidence="10 12">CSF55</strain>
        <strain evidence="10 12">CSF55</strain>
    </source>
</reference>
<dbReference type="GO" id="GO:0036297">
    <property type="term" value="P:interstrand cross-link repair"/>
    <property type="evidence" value="ECO:0007669"/>
    <property type="project" value="TreeGrafter"/>
</dbReference>
<evidence type="ECO:0000313" key="13">
    <source>
        <dbReference type="Proteomes" id="UP000281549"/>
    </source>
</evidence>
<reference evidence="11" key="3">
    <citation type="submission" date="2018-08" db="EMBL/GenBank/DDBJ databases">
        <title>Leveraging single-cell genomics to expand the Fungal Tree of Life.</title>
        <authorList>
            <consortium name="DOE Joint Genome Institute"/>
            <person name="Ahrendt S.R."/>
            <person name="Quandt C.A."/>
            <person name="Ciobanu D."/>
            <person name="Clum A."/>
            <person name="Salamov A."/>
            <person name="Andreopoulos B."/>
            <person name="Cheng J.-F."/>
            <person name="Woyke T."/>
            <person name="Pelin A."/>
            <person name="Henrissat B."/>
            <person name="Reynolds N."/>
            <person name="Benny G.L."/>
            <person name="Smith M.E."/>
            <person name="James T.Y."/>
            <person name="Grigoriev I.V."/>
        </authorList>
    </citation>
    <scope>NUCLEOTIDE SEQUENCE</scope>
    <source>
        <strain evidence="11">CSF55</strain>
    </source>
</reference>
<evidence type="ECO:0000256" key="7">
    <source>
        <dbReference type="ARBA" id="ARBA00023128"/>
    </source>
</evidence>
<keyword evidence="6" id="KW-0238">DNA-binding</keyword>
<dbReference type="PANTHER" id="PTHR31404:SF0">
    <property type="entry name" value="MITOCHONDRIAL GENOME MAINTENANCE PROTEIN MGM101"/>
    <property type="match status" value="1"/>
</dbReference>
<dbReference type="Proteomes" id="UP000281549">
    <property type="component" value="Unassembled WGS sequence"/>
</dbReference>
<keyword evidence="4" id="KW-0227">DNA damage</keyword>